<feature type="domain" description="CDC20/Fizzy WD40" evidence="6">
    <location>
        <begin position="310"/>
        <end position="607"/>
    </location>
</feature>
<dbReference type="Proteomes" id="UP000245119">
    <property type="component" value="Linkage Group LG10"/>
</dbReference>
<dbReference type="OrthoDB" id="10263272at2759"/>
<dbReference type="InterPro" id="IPR037151">
    <property type="entry name" value="AlkB-like_sf"/>
</dbReference>
<organism evidence="7 8">
    <name type="scientific">Pomacea canaliculata</name>
    <name type="common">Golden apple snail</name>
    <dbReference type="NCBI Taxonomy" id="400727"/>
    <lineage>
        <taxon>Eukaryota</taxon>
        <taxon>Metazoa</taxon>
        <taxon>Spiralia</taxon>
        <taxon>Lophotrochozoa</taxon>
        <taxon>Mollusca</taxon>
        <taxon>Gastropoda</taxon>
        <taxon>Caenogastropoda</taxon>
        <taxon>Architaenioglossa</taxon>
        <taxon>Ampullarioidea</taxon>
        <taxon>Ampullariidae</taxon>
        <taxon>Pomacea</taxon>
    </lineage>
</organism>
<name>A0A2T7NNI7_POMCA</name>
<keyword evidence="4" id="KW-0677">Repeat</keyword>
<protein>
    <recommendedName>
        <fullName evidence="6">CDC20/Fizzy WD40 domain-containing protein</fullName>
    </recommendedName>
</protein>
<dbReference type="InterPro" id="IPR001680">
    <property type="entry name" value="WD40_rpt"/>
</dbReference>
<dbReference type="InterPro" id="IPR015943">
    <property type="entry name" value="WD40/YVTN_repeat-like_dom_sf"/>
</dbReference>
<dbReference type="SMART" id="SM00320">
    <property type="entry name" value="WD40"/>
    <property type="match status" value="4"/>
</dbReference>
<evidence type="ECO:0000256" key="5">
    <source>
        <dbReference type="PROSITE-ProRule" id="PRU00221"/>
    </source>
</evidence>
<sequence length="677" mass="73685">MATDPETEAILAEDMLVFPDFLSEEEEQSLLNEVEPYMKRLRYEFDHWDNAIHGYRETEKLQWNVSNQKILQRVRHLAFPPGIPQIAYVHVLDISKEGYIKPHVDAIRISSSMAEGYSHSVYYSPGFNPSGRRGSAGFDRFIPHRPSLCMESAHHRLLQGLQLLPPHTPVPLSSLSASSMTSSSSAATEGGEVTAFPFNAASATTIIANSTDYDEVFGTTNNPGRWEYERRLSAALAEDLQGAGVGVGGGRILTFSNSTAPPSPALSPFFLHSGGSDPWIGSPKRDASLGSPNSTPRCIRTQPEKILELSLRNDFYCSLMDWGNNDSIAVGVGKGAYVFHALGKGQDLTPALWARGGGGGGGEGVGEGSAHRRRGHVSSVKWNNSGTQLALGYSQGLILICDAEGMRIGQELFAGKRTQVGCLAWHGRHLYCGTSSGRVFGFDLRESTPRPAECPPVHRGHACSIQLSPDESMFASGGNDGVVNVWDPRASGVVERIKAHVTGAKALGWCPWRRGILASGGGASDGHIRIWNVGGQTLKTEVNTQMQVCSILWSEAYRELVSSHSTTDRHEVVVWSTRNLHLSLLARLPPPAGRPLFQCLSPDGTTLGCRNTKAGKAMLPNSRSVSRKKKKHRLQCNDNNNYFLSQHITECTMSTSTDDDFLKTLGVSQALTFAWTD</sequence>
<gene>
    <name evidence="7" type="ORF">C0Q70_15979</name>
</gene>
<evidence type="ECO:0000313" key="8">
    <source>
        <dbReference type="Proteomes" id="UP000245119"/>
    </source>
</evidence>
<dbReference type="PROSITE" id="PS50294">
    <property type="entry name" value="WD_REPEATS_REGION"/>
    <property type="match status" value="1"/>
</dbReference>
<evidence type="ECO:0000256" key="1">
    <source>
        <dbReference type="ARBA" id="ARBA00001954"/>
    </source>
</evidence>
<keyword evidence="3 5" id="KW-0853">WD repeat</keyword>
<dbReference type="STRING" id="400727.A0A2T7NNI7"/>
<comment type="caution">
    <text evidence="7">The sequence shown here is derived from an EMBL/GenBank/DDBJ whole genome shotgun (WGS) entry which is preliminary data.</text>
</comment>
<dbReference type="AlphaFoldDB" id="A0A2T7NNI7"/>
<dbReference type="SUPFAM" id="SSF50960">
    <property type="entry name" value="TolB, C-terminal domain"/>
    <property type="match status" value="1"/>
</dbReference>
<dbReference type="GO" id="GO:1990757">
    <property type="term" value="F:ubiquitin ligase activator activity"/>
    <property type="evidence" value="ECO:0007669"/>
    <property type="project" value="TreeGrafter"/>
</dbReference>
<dbReference type="InterPro" id="IPR033010">
    <property type="entry name" value="Cdc20/Fizzy"/>
</dbReference>
<evidence type="ECO:0000256" key="4">
    <source>
        <dbReference type="ARBA" id="ARBA00022737"/>
    </source>
</evidence>
<evidence type="ECO:0000256" key="3">
    <source>
        <dbReference type="ARBA" id="ARBA00022574"/>
    </source>
</evidence>
<dbReference type="GO" id="GO:0005680">
    <property type="term" value="C:anaphase-promoting complex"/>
    <property type="evidence" value="ECO:0007669"/>
    <property type="project" value="TreeGrafter"/>
</dbReference>
<dbReference type="Gene3D" id="2.130.10.10">
    <property type="entry name" value="YVTN repeat-like/Quinoprotein amine dehydrogenase"/>
    <property type="match status" value="1"/>
</dbReference>
<feature type="repeat" description="WD" evidence="5">
    <location>
        <begin position="455"/>
        <end position="496"/>
    </location>
</feature>
<dbReference type="InterPro" id="IPR056150">
    <property type="entry name" value="WD40_CDC20-Fz"/>
</dbReference>
<keyword evidence="8" id="KW-1185">Reference proteome</keyword>
<dbReference type="PANTHER" id="PTHR19918">
    <property type="entry name" value="CELL DIVISION CYCLE 20 CDC20 FIZZY -RELATED"/>
    <property type="match status" value="1"/>
</dbReference>
<reference evidence="7 8" key="1">
    <citation type="submission" date="2018-04" db="EMBL/GenBank/DDBJ databases">
        <title>The genome of golden apple snail Pomacea canaliculata provides insight into stress tolerance and invasive adaptation.</title>
        <authorList>
            <person name="Liu C."/>
            <person name="Liu B."/>
            <person name="Ren Y."/>
            <person name="Zhang Y."/>
            <person name="Wang H."/>
            <person name="Li S."/>
            <person name="Jiang F."/>
            <person name="Yin L."/>
            <person name="Zhang G."/>
            <person name="Qian W."/>
            <person name="Fan W."/>
        </authorList>
    </citation>
    <scope>NUCLEOTIDE SEQUENCE [LARGE SCALE GENOMIC DNA]</scope>
    <source>
        <strain evidence="7">SZHN2017</strain>
        <tissue evidence="7">Muscle</tissue>
    </source>
</reference>
<evidence type="ECO:0000259" key="6">
    <source>
        <dbReference type="Pfam" id="PF24807"/>
    </source>
</evidence>
<dbReference type="PROSITE" id="PS50082">
    <property type="entry name" value="WD_REPEATS_2"/>
    <property type="match status" value="1"/>
</dbReference>
<evidence type="ECO:0000256" key="2">
    <source>
        <dbReference type="ARBA" id="ARBA00006445"/>
    </source>
</evidence>
<proteinExistence type="inferred from homology"/>
<dbReference type="Pfam" id="PF24807">
    <property type="entry name" value="WD40_CDC20-Fz"/>
    <property type="match status" value="1"/>
</dbReference>
<dbReference type="GO" id="GO:1905786">
    <property type="term" value="P:positive regulation of anaphase-promoting complex-dependent catabolic process"/>
    <property type="evidence" value="ECO:0007669"/>
    <property type="project" value="TreeGrafter"/>
</dbReference>
<comment type="similarity">
    <text evidence="2">Belongs to the WD repeat CDC20/Fizzy family.</text>
</comment>
<dbReference type="EMBL" id="PZQS01000010">
    <property type="protein sequence ID" value="PVD22723.1"/>
    <property type="molecule type" value="Genomic_DNA"/>
</dbReference>
<dbReference type="GO" id="GO:0031145">
    <property type="term" value="P:anaphase-promoting complex-dependent catabolic process"/>
    <property type="evidence" value="ECO:0007669"/>
    <property type="project" value="TreeGrafter"/>
</dbReference>
<dbReference type="Gene3D" id="2.60.120.590">
    <property type="entry name" value="Alpha-ketoglutarate-dependent dioxygenase AlkB-like"/>
    <property type="match status" value="1"/>
</dbReference>
<dbReference type="GO" id="GO:0010997">
    <property type="term" value="F:anaphase-promoting complex binding"/>
    <property type="evidence" value="ECO:0007669"/>
    <property type="project" value="InterPro"/>
</dbReference>
<dbReference type="PANTHER" id="PTHR19918:SF52">
    <property type="entry name" value="PROTEIN CORTEX"/>
    <property type="match status" value="1"/>
</dbReference>
<accession>A0A2T7NNI7</accession>
<evidence type="ECO:0000313" key="7">
    <source>
        <dbReference type="EMBL" id="PVD22723.1"/>
    </source>
</evidence>
<comment type="cofactor">
    <cofactor evidence="1">
        <name>Fe(2+)</name>
        <dbReference type="ChEBI" id="CHEBI:29033"/>
    </cofactor>
</comment>